<dbReference type="Gene3D" id="2.60.40.10">
    <property type="entry name" value="Immunoglobulins"/>
    <property type="match status" value="1"/>
</dbReference>
<proteinExistence type="predicted"/>
<evidence type="ECO:0000256" key="1">
    <source>
        <dbReference type="SAM" id="MobiDB-lite"/>
    </source>
</evidence>
<dbReference type="KEGG" id="tpla:ElP_15550"/>
<dbReference type="Proteomes" id="UP000317835">
    <property type="component" value="Chromosome"/>
</dbReference>
<evidence type="ECO:0000259" key="3">
    <source>
        <dbReference type="Pfam" id="PF16586"/>
    </source>
</evidence>
<keyword evidence="5" id="KW-1185">Reference proteome</keyword>
<accession>A0A518GYK2</accession>
<sequence length="615" mass="67545" precursor="true">MRRARRRAICFAFAALGGSNVGAGTAAQAESRTWHPVTIDVTGPEADEADEVNPFLDSRMDVTFVAEDGTRVVVPGFFAADGDAADSGATSGDVWRARFVPDRPGRWDYEVSLRSGDRIALSDDPEAGDPAEGDGTSGTLGVSADPDARGMLRHVGRRYLRFAGTGAWFLKGGADSPENFLAYADFDGTSSGRRRGGGPRPGEADAAGLHSYGPHVGDWAEGDPIWADGKGKGIIGALNYLASQGMNSVYFIVMNVEGDGEDVWPWVTRDARERFDVSKLDQWEVVFSHMDRLGIMLHVLLSETENENLFEHESGDTEFADARKLYYRELIARFGHHPALVWNLGEENGGHPETDPEPHGLSNTVEQRKAFADYLKAIDPYDHPVVVHTFPNQYEKIYRPLLGHPTIDGPSLQMGDMAKAHDETIRWIDASAAAGRPWFVCLDEIGPASTGVKPDADDPGHDDVRRHALWGNLMAGGAGVEWYFGYQFPDNDLDLEDFRSRANMWAQTRIALDFFHEHLRFSEMAHADEVVVSPEGGYGFSKPDEVYAAYLPTARGARLDLPGARFSVRWFDPRHGGELRSGSVDDVEGGDRTDVGEPPDDPGEDWVVLLRAVRD</sequence>
<evidence type="ECO:0000256" key="2">
    <source>
        <dbReference type="SAM" id="SignalP"/>
    </source>
</evidence>
<dbReference type="Gene3D" id="3.20.20.80">
    <property type="entry name" value="Glycosidases"/>
    <property type="match status" value="1"/>
</dbReference>
<gene>
    <name evidence="4" type="ORF">ElP_15550</name>
</gene>
<feature type="compositionally biased region" description="Acidic residues" evidence="1">
    <location>
        <begin position="123"/>
        <end position="132"/>
    </location>
</feature>
<protein>
    <recommendedName>
        <fullName evidence="3">DUF5060 domain-containing protein</fullName>
    </recommendedName>
</protein>
<dbReference type="Pfam" id="PF16586">
    <property type="entry name" value="DUF5060"/>
    <property type="match status" value="1"/>
</dbReference>
<dbReference type="EMBL" id="CP036426">
    <property type="protein sequence ID" value="QDV33679.1"/>
    <property type="molecule type" value="Genomic_DNA"/>
</dbReference>
<dbReference type="InterPro" id="IPR017853">
    <property type="entry name" value="GH"/>
</dbReference>
<feature type="domain" description="DUF5060" evidence="3">
    <location>
        <begin position="32"/>
        <end position="113"/>
    </location>
</feature>
<evidence type="ECO:0000313" key="4">
    <source>
        <dbReference type="EMBL" id="QDV33679.1"/>
    </source>
</evidence>
<feature type="region of interest" description="Disordered" evidence="1">
    <location>
        <begin position="118"/>
        <end position="147"/>
    </location>
</feature>
<organism evidence="4 5">
    <name type="scientific">Tautonia plasticadhaerens</name>
    <dbReference type="NCBI Taxonomy" id="2527974"/>
    <lineage>
        <taxon>Bacteria</taxon>
        <taxon>Pseudomonadati</taxon>
        <taxon>Planctomycetota</taxon>
        <taxon>Planctomycetia</taxon>
        <taxon>Isosphaerales</taxon>
        <taxon>Isosphaeraceae</taxon>
        <taxon>Tautonia</taxon>
    </lineage>
</organism>
<evidence type="ECO:0000313" key="5">
    <source>
        <dbReference type="Proteomes" id="UP000317835"/>
    </source>
</evidence>
<dbReference type="InterPro" id="IPR032260">
    <property type="entry name" value="DUF5060"/>
</dbReference>
<reference evidence="4 5" key="1">
    <citation type="submission" date="2019-02" db="EMBL/GenBank/DDBJ databases">
        <title>Deep-cultivation of Planctomycetes and their phenomic and genomic characterization uncovers novel biology.</title>
        <authorList>
            <person name="Wiegand S."/>
            <person name="Jogler M."/>
            <person name="Boedeker C."/>
            <person name="Pinto D."/>
            <person name="Vollmers J."/>
            <person name="Rivas-Marin E."/>
            <person name="Kohn T."/>
            <person name="Peeters S.H."/>
            <person name="Heuer A."/>
            <person name="Rast P."/>
            <person name="Oberbeckmann S."/>
            <person name="Bunk B."/>
            <person name="Jeske O."/>
            <person name="Meyerdierks A."/>
            <person name="Storesund J.E."/>
            <person name="Kallscheuer N."/>
            <person name="Luecker S."/>
            <person name="Lage O.M."/>
            <person name="Pohl T."/>
            <person name="Merkel B.J."/>
            <person name="Hornburger P."/>
            <person name="Mueller R.-W."/>
            <person name="Bruemmer F."/>
            <person name="Labrenz M."/>
            <person name="Spormann A.M."/>
            <person name="Op den Camp H."/>
            <person name="Overmann J."/>
            <person name="Amann R."/>
            <person name="Jetten M.S.M."/>
            <person name="Mascher T."/>
            <person name="Medema M.H."/>
            <person name="Devos D.P."/>
            <person name="Kaster A.-K."/>
            <person name="Ovreas L."/>
            <person name="Rohde M."/>
            <person name="Galperin M.Y."/>
            <person name="Jogler C."/>
        </authorList>
    </citation>
    <scope>NUCLEOTIDE SEQUENCE [LARGE SCALE GENOMIC DNA]</scope>
    <source>
        <strain evidence="4 5">ElP</strain>
    </source>
</reference>
<dbReference type="RefSeq" id="WP_197446790.1">
    <property type="nucleotide sequence ID" value="NZ_CP036426.1"/>
</dbReference>
<dbReference type="InterPro" id="IPR013783">
    <property type="entry name" value="Ig-like_fold"/>
</dbReference>
<dbReference type="SUPFAM" id="SSF51445">
    <property type="entry name" value="(Trans)glycosidases"/>
    <property type="match status" value="1"/>
</dbReference>
<feature type="signal peptide" evidence="2">
    <location>
        <begin position="1"/>
        <end position="23"/>
    </location>
</feature>
<dbReference type="AlphaFoldDB" id="A0A518GYK2"/>
<feature type="region of interest" description="Disordered" evidence="1">
    <location>
        <begin position="580"/>
        <end position="606"/>
    </location>
</feature>
<name>A0A518GYK2_9BACT</name>
<keyword evidence="2" id="KW-0732">Signal</keyword>
<feature type="chain" id="PRO_5022055108" description="DUF5060 domain-containing protein" evidence="2">
    <location>
        <begin position="24"/>
        <end position="615"/>
    </location>
</feature>